<feature type="compositionally biased region" description="Basic and acidic residues" evidence="1">
    <location>
        <begin position="70"/>
        <end position="79"/>
    </location>
</feature>
<protein>
    <submittedName>
        <fullName evidence="2">Uncharacterized protein</fullName>
    </submittedName>
</protein>
<sequence>MMMPQGLDYSEMYFGGGEGNVEGVSMSMESMSLLSSGNQYLDGPATRGDERYGYESASRPAAAAHWRPSGSRDKGKGRA</sequence>
<name>A0AAT9HW80_9ACTN</name>
<feature type="region of interest" description="Disordered" evidence="1">
    <location>
        <begin position="39"/>
        <end position="79"/>
    </location>
</feature>
<reference evidence="2" key="2">
    <citation type="submission" date="2024-07" db="EMBL/GenBank/DDBJ databases">
        <title>Streptomyces haneummycinica sp. nov., a new antibiotic-producing actinobacterium isolated from marine sediment.</title>
        <authorList>
            <person name="Uemura M."/>
            <person name="Hamada M."/>
            <person name="Hirano S."/>
            <person name="Kobayashi K."/>
            <person name="Ohshiro T."/>
            <person name="Kobayashi T."/>
            <person name="Terahara T."/>
        </authorList>
    </citation>
    <scope>NUCLEOTIDE SEQUENCE</scope>
    <source>
        <strain evidence="2">KM77-8</strain>
    </source>
</reference>
<reference evidence="2" key="1">
    <citation type="submission" date="2024-06" db="EMBL/GenBank/DDBJ databases">
        <authorList>
            <consortium name="consrtm"/>
            <person name="Uemura M."/>
            <person name="Terahara T."/>
        </authorList>
    </citation>
    <scope>NUCLEOTIDE SEQUENCE</scope>
    <source>
        <strain evidence="2">KM77-8</strain>
    </source>
</reference>
<organism evidence="2">
    <name type="scientific">Streptomyces haneummycinicus</name>
    <dbReference type="NCBI Taxonomy" id="3074435"/>
    <lineage>
        <taxon>Bacteria</taxon>
        <taxon>Bacillati</taxon>
        <taxon>Actinomycetota</taxon>
        <taxon>Actinomycetes</taxon>
        <taxon>Kitasatosporales</taxon>
        <taxon>Streptomycetaceae</taxon>
        <taxon>Streptomyces</taxon>
    </lineage>
</organism>
<evidence type="ECO:0000256" key="1">
    <source>
        <dbReference type="SAM" id="MobiDB-lite"/>
    </source>
</evidence>
<evidence type="ECO:0000313" key="2">
    <source>
        <dbReference type="EMBL" id="BFO21932.1"/>
    </source>
</evidence>
<proteinExistence type="predicted"/>
<accession>A0AAT9HW80</accession>
<dbReference type="AlphaFoldDB" id="A0AAT9HW80"/>
<gene>
    <name evidence="2" type="ORF">SHKM778_83200</name>
</gene>
<dbReference type="EMBL" id="AP035768">
    <property type="protein sequence ID" value="BFO21932.1"/>
    <property type="molecule type" value="Genomic_DNA"/>
</dbReference>